<dbReference type="EMBL" id="HG994368">
    <property type="protein sequence ID" value="CAF1867525.1"/>
    <property type="molecule type" value="Genomic_DNA"/>
</dbReference>
<reference evidence="2" key="2">
    <citation type="submission" date="2014-06" db="EMBL/GenBank/DDBJ databases">
        <authorList>
            <person name="Genoscope - CEA"/>
        </authorList>
    </citation>
    <scope>NUCLEOTIDE SEQUENCE</scope>
</reference>
<dbReference type="EMBL" id="LK034729">
    <property type="protein sequence ID" value="CDY65314.1"/>
    <property type="molecule type" value="Genomic_DNA"/>
</dbReference>
<dbReference type="AlphaFoldDB" id="A0A078JF67"/>
<reference evidence="2 3" key="1">
    <citation type="journal article" date="2014" name="Science">
        <title>Plant genetics. Early allopolyploid evolution in the post-Neolithic Brassica napus oilseed genome.</title>
        <authorList>
            <person name="Chalhoub B."/>
            <person name="Denoeud F."/>
            <person name="Liu S."/>
            <person name="Parkin I.A."/>
            <person name="Tang H."/>
            <person name="Wang X."/>
            <person name="Chiquet J."/>
            <person name="Belcram H."/>
            <person name="Tong C."/>
            <person name="Samans B."/>
            <person name="Correa M."/>
            <person name="Da Silva C."/>
            <person name="Just J."/>
            <person name="Falentin C."/>
            <person name="Koh C.S."/>
            <person name="Le Clainche I."/>
            <person name="Bernard M."/>
            <person name="Bento P."/>
            <person name="Noel B."/>
            <person name="Labadie K."/>
            <person name="Alberti A."/>
            <person name="Charles M."/>
            <person name="Arnaud D."/>
            <person name="Guo H."/>
            <person name="Daviaud C."/>
            <person name="Alamery S."/>
            <person name="Jabbari K."/>
            <person name="Zhao M."/>
            <person name="Edger P.P."/>
            <person name="Chelaifa H."/>
            <person name="Tack D."/>
            <person name="Lassalle G."/>
            <person name="Mestiri I."/>
            <person name="Schnel N."/>
            <person name="Le Paslier M.C."/>
            <person name="Fan G."/>
            <person name="Renault V."/>
            <person name="Bayer P.E."/>
            <person name="Golicz A.A."/>
            <person name="Manoli S."/>
            <person name="Lee T.H."/>
            <person name="Thi V.H."/>
            <person name="Chalabi S."/>
            <person name="Hu Q."/>
            <person name="Fan C."/>
            <person name="Tollenaere R."/>
            <person name="Lu Y."/>
            <person name="Battail C."/>
            <person name="Shen J."/>
            <person name="Sidebottom C.H."/>
            <person name="Wang X."/>
            <person name="Canaguier A."/>
            <person name="Chauveau A."/>
            <person name="Berard A."/>
            <person name="Deniot G."/>
            <person name="Guan M."/>
            <person name="Liu Z."/>
            <person name="Sun F."/>
            <person name="Lim Y.P."/>
            <person name="Lyons E."/>
            <person name="Town C.D."/>
            <person name="Bancroft I."/>
            <person name="Wang X."/>
            <person name="Meng J."/>
            <person name="Ma J."/>
            <person name="Pires J.C."/>
            <person name="King G.J."/>
            <person name="Brunel D."/>
            <person name="Delourme R."/>
            <person name="Renard M."/>
            <person name="Aury J.M."/>
            <person name="Adams K.L."/>
            <person name="Batley J."/>
            <person name="Snowdon R.J."/>
            <person name="Tost J."/>
            <person name="Edwards D."/>
            <person name="Zhou Y."/>
            <person name="Hua W."/>
            <person name="Sharpe A.G."/>
            <person name="Paterson A.H."/>
            <person name="Guan C."/>
            <person name="Wincker P."/>
        </authorList>
    </citation>
    <scope>NUCLEOTIDE SEQUENCE [LARGE SCALE GENOMIC DNA]</scope>
    <source>
        <strain evidence="3">cv. Darmor-bzh</strain>
    </source>
</reference>
<organism evidence="2 3">
    <name type="scientific">Brassica napus</name>
    <name type="common">Rape</name>
    <dbReference type="NCBI Taxonomy" id="3708"/>
    <lineage>
        <taxon>Eukaryota</taxon>
        <taxon>Viridiplantae</taxon>
        <taxon>Streptophyta</taxon>
        <taxon>Embryophyta</taxon>
        <taxon>Tracheophyta</taxon>
        <taxon>Spermatophyta</taxon>
        <taxon>Magnoliopsida</taxon>
        <taxon>eudicotyledons</taxon>
        <taxon>Gunneridae</taxon>
        <taxon>Pentapetalae</taxon>
        <taxon>rosids</taxon>
        <taxon>malvids</taxon>
        <taxon>Brassicales</taxon>
        <taxon>Brassicaceae</taxon>
        <taxon>Brassiceae</taxon>
        <taxon>Brassica</taxon>
    </lineage>
</organism>
<dbReference type="Gramene" id="CDY65314">
    <property type="protein sequence ID" value="CDY65314"/>
    <property type="gene ID" value="GSBRNA2T00045591001"/>
</dbReference>
<evidence type="ECO:0000313" key="1">
    <source>
        <dbReference type="EMBL" id="CAF1867525.1"/>
    </source>
</evidence>
<dbReference type="Proteomes" id="UP001295469">
    <property type="component" value="Chromosome C04"/>
</dbReference>
<gene>
    <name evidence="2" type="primary">BnaC04g56480D</name>
    <name evidence="1" type="ORF">DARMORV10_C04P64720.1</name>
    <name evidence="2" type="ORF">GSBRNA2T00045591001</name>
</gene>
<protein>
    <submittedName>
        <fullName evidence="1">(rape) hypothetical protein</fullName>
    </submittedName>
    <submittedName>
        <fullName evidence="2">BnaC04g56480D protein</fullName>
    </submittedName>
</protein>
<dbReference type="PaxDb" id="3708-A0A078JF67"/>
<sequence length="57" mass="6816">MTIKRRFGLNRRMHPVLISPFPFRLLERICFFGTVLKLFGAGCLDRTFFYLLKVFCE</sequence>
<proteinExistence type="predicted"/>
<reference evidence="1" key="3">
    <citation type="submission" date="2021-01" db="EMBL/GenBank/DDBJ databases">
        <authorList>
            <consortium name="Genoscope - CEA"/>
            <person name="William W."/>
        </authorList>
    </citation>
    <scope>NUCLEOTIDE SEQUENCE</scope>
</reference>
<keyword evidence="3" id="KW-1185">Reference proteome</keyword>
<dbReference type="Proteomes" id="UP000028999">
    <property type="component" value="Unassembled WGS sequence"/>
</dbReference>
<name>A0A078JF67_BRANA</name>
<evidence type="ECO:0000313" key="3">
    <source>
        <dbReference type="Proteomes" id="UP000028999"/>
    </source>
</evidence>
<accession>A0A078JF67</accession>
<evidence type="ECO:0000313" key="2">
    <source>
        <dbReference type="EMBL" id="CDY65314.1"/>
    </source>
</evidence>